<name>A0A225VQ38_9STRA</name>
<reference evidence="2" key="1">
    <citation type="submission" date="2017-03" db="EMBL/GenBank/DDBJ databases">
        <title>Phytopthora megakarya and P. palmivora, two closely related causual agents of cacao black pod achieved similar genome size and gene model numbers by different mechanisms.</title>
        <authorList>
            <person name="Ali S."/>
            <person name="Shao J."/>
            <person name="Larry D.J."/>
            <person name="Kronmiller B."/>
            <person name="Shen D."/>
            <person name="Strem M.D."/>
            <person name="Melnick R.L."/>
            <person name="Guiltinan M.J."/>
            <person name="Tyler B.M."/>
            <person name="Meinhardt L.W."/>
            <person name="Bailey B.A."/>
        </authorList>
    </citation>
    <scope>NUCLEOTIDE SEQUENCE [LARGE SCALE GENOMIC DNA]</scope>
    <source>
        <strain evidence="2">zdho120</strain>
    </source>
</reference>
<keyword evidence="2" id="KW-1185">Reference proteome</keyword>
<gene>
    <name evidence="1" type="ORF">PHMEG_00020406</name>
</gene>
<accession>A0A225VQ38</accession>
<dbReference type="AlphaFoldDB" id="A0A225VQ38"/>
<sequence>MRPGKAKNGERGVDYFIGAEEVQKYLDKQVLGEWDLRCTIAVVMLTLFQNT</sequence>
<evidence type="ECO:0000313" key="2">
    <source>
        <dbReference type="Proteomes" id="UP000198211"/>
    </source>
</evidence>
<comment type="caution">
    <text evidence="1">The sequence shown here is derived from an EMBL/GenBank/DDBJ whole genome shotgun (WGS) entry which is preliminary data.</text>
</comment>
<evidence type="ECO:0000313" key="1">
    <source>
        <dbReference type="EMBL" id="OWZ07224.1"/>
    </source>
</evidence>
<dbReference type="EMBL" id="NBNE01003622">
    <property type="protein sequence ID" value="OWZ07224.1"/>
    <property type="molecule type" value="Genomic_DNA"/>
</dbReference>
<protein>
    <submittedName>
        <fullName evidence="1">Uncharacterized protein</fullName>
    </submittedName>
</protein>
<dbReference type="OrthoDB" id="113522at2759"/>
<proteinExistence type="predicted"/>
<dbReference type="Proteomes" id="UP000198211">
    <property type="component" value="Unassembled WGS sequence"/>
</dbReference>
<organism evidence="1 2">
    <name type="scientific">Phytophthora megakarya</name>
    <dbReference type="NCBI Taxonomy" id="4795"/>
    <lineage>
        <taxon>Eukaryota</taxon>
        <taxon>Sar</taxon>
        <taxon>Stramenopiles</taxon>
        <taxon>Oomycota</taxon>
        <taxon>Peronosporomycetes</taxon>
        <taxon>Peronosporales</taxon>
        <taxon>Peronosporaceae</taxon>
        <taxon>Phytophthora</taxon>
    </lineage>
</organism>